<dbReference type="OMA" id="FKIPLWY"/>
<dbReference type="eggNOG" id="ENOG502QTPK">
    <property type="taxonomic scope" value="Eukaryota"/>
</dbReference>
<dbReference type="GO" id="GO:0030163">
    <property type="term" value="P:protein catabolic process"/>
    <property type="evidence" value="ECO:0007669"/>
    <property type="project" value="EnsemblFungi"/>
</dbReference>
<proteinExistence type="predicted"/>
<sequence length="792" mass="91825">MKRLQLLGRSKYLSLSSKEDNTSTSPLLKKNGFDDEKSGNLPRCSTSISNSKVVQEYPPLHLLKLPKKLLLLILQNLDTRTLLSLCEVNSTLYNIISNNFLYNHVVLDTKLSLLKFNAIIHSEFHTSNAINNNSNNNIVNNNKQDDTVSQNVRFLVRSIEFVNPQCQDSLFKYSKFHNKNDQTIAGSYVYESTSSLSTSSAMKNISNKNNIPTTIEEQPTSDSYNGNTNSPRKYNNNDIFCQSCFKTIDKMENKYSHYTYIELMLDIIDYLPNLTHVILSNVESNFKIPLWYSVFNDGSRDFFKKIIKGQQSINSNDLRTFEISKQFVSEYERKFYSLQRIKTLEIRASKDKKTGNNVVRLRPNLLCCFGIINELILENIIIDTESLDTPMEFLPLHLRLEPTGLYQLHAPFHALTLKSCSIIPGNGILKLFNPYFKCVKNLELLQITSKYDLLLCNCFSALTDLSIDCSSICFMNETLVDDEYYYENPPHNNEAILEHDCNSLSETLLDSTVDYTLQAPPATSSIVLSLNLKYISRTTTTDNNNNNLQNNRRKPATLTKSQGDFFKHSSIPEFHYFYHYYKLLWDRLPHKNININIINIPFRNVYPLSPIVFWEKMMNSLADNDIADQETLIGYRTDHNSTRSNVPVHGRNTHPTDNNEIDDHFHNDYYWNTSVRNCFKDCLSVLKNQNQQYHGLSVDETVNDMDDEIINNYQNFKYFKDIPNLNLWCFLKSLSKFKSVKIRLLRNLLFCTPRTRYDWELLLKPVLNVNVPVEVRDKDGFVLYSYGNINQK</sequence>
<organism evidence="2 3">
    <name type="scientific">Naumovozyma dairenensis (strain ATCC 10597 / BCRC 20456 / CBS 421 / NBRC 0211 / NRRL Y-12639)</name>
    <name type="common">Saccharomyces dairenensis</name>
    <dbReference type="NCBI Taxonomy" id="1071378"/>
    <lineage>
        <taxon>Eukaryota</taxon>
        <taxon>Fungi</taxon>
        <taxon>Dikarya</taxon>
        <taxon>Ascomycota</taxon>
        <taxon>Saccharomycotina</taxon>
        <taxon>Saccharomycetes</taxon>
        <taxon>Saccharomycetales</taxon>
        <taxon>Saccharomycetaceae</taxon>
        <taxon>Naumovozyma</taxon>
    </lineage>
</organism>
<dbReference type="InterPro" id="IPR001810">
    <property type="entry name" value="F-box_dom"/>
</dbReference>
<dbReference type="InterPro" id="IPR036047">
    <property type="entry name" value="F-box-like_dom_sf"/>
</dbReference>
<dbReference type="PROSITE" id="PS50181">
    <property type="entry name" value="FBOX"/>
    <property type="match status" value="1"/>
</dbReference>
<dbReference type="Pfam" id="PF12937">
    <property type="entry name" value="F-box-like"/>
    <property type="match status" value="1"/>
</dbReference>
<name>G0W503_NAUDC</name>
<dbReference type="Proteomes" id="UP000000689">
    <property type="component" value="Chromosome 1"/>
</dbReference>
<dbReference type="GeneID" id="11494567"/>
<evidence type="ECO:0000259" key="1">
    <source>
        <dbReference type="PROSITE" id="PS50181"/>
    </source>
</evidence>
<dbReference type="Gene3D" id="1.20.1280.50">
    <property type="match status" value="1"/>
</dbReference>
<dbReference type="GO" id="GO:0031335">
    <property type="term" value="P:regulation of sulfur amino acid metabolic process"/>
    <property type="evidence" value="ECO:0007669"/>
    <property type="project" value="EnsemblFungi"/>
</dbReference>
<dbReference type="SMART" id="SM00256">
    <property type="entry name" value="FBOX"/>
    <property type="match status" value="1"/>
</dbReference>
<dbReference type="AlphaFoldDB" id="G0W503"/>
<dbReference type="KEGG" id="ndi:NDAI_0A07370"/>
<dbReference type="OrthoDB" id="4032719at2759"/>
<accession>G0W503</accession>
<evidence type="ECO:0000313" key="2">
    <source>
        <dbReference type="EMBL" id="CCD22891.1"/>
    </source>
</evidence>
<dbReference type="GO" id="GO:0019005">
    <property type="term" value="C:SCF ubiquitin ligase complex"/>
    <property type="evidence" value="ECO:0007669"/>
    <property type="project" value="EnsemblFungi"/>
</dbReference>
<dbReference type="SUPFAM" id="SSF81383">
    <property type="entry name" value="F-box domain"/>
    <property type="match status" value="1"/>
</dbReference>
<protein>
    <recommendedName>
        <fullName evidence="1">F-box domain-containing protein</fullName>
    </recommendedName>
</protein>
<dbReference type="EMBL" id="HE580267">
    <property type="protein sequence ID" value="CCD22891.1"/>
    <property type="molecule type" value="Genomic_DNA"/>
</dbReference>
<dbReference type="STRING" id="1071378.G0W503"/>
<dbReference type="RefSeq" id="XP_003668134.1">
    <property type="nucleotide sequence ID" value="XM_003668086.1"/>
</dbReference>
<feature type="domain" description="F-box" evidence="1">
    <location>
        <begin position="59"/>
        <end position="105"/>
    </location>
</feature>
<keyword evidence="3" id="KW-1185">Reference proteome</keyword>
<reference evidence="2 3" key="1">
    <citation type="journal article" date="2011" name="Proc. Natl. Acad. Sci. U.S.A.">
        <title>Evolutionary erosion of yeast sex chromosomes by mating-type switching accidents.</title>
        <authorList>
            <person name="Gordon J.L."/>
            <person name="Armisen D."/>
            <person name="Proux-Wera E."/>
            <person name="Oheigeartaigh S.S."/>
            <person name="Byrne K.P."/>
            <person name="Wolfe K.H."/>
        </authorList>
    </citation>
    <scope>NUCLEOTIDE SEQUENCE [LARGE SCALE GENOMIC DNA]</scope>
    <source>
        <strain evidence="3">ATCC 10597 / BCRC 20456 / CBS 421 / NBRC 0211 / NRRL Y-12639</strain>
    </source>
</reference>
<evidence type="ECO:0000313" key="3">
    <source>
        <dbReference type="Proteomes" id="UP000000689"/>
    </source>
</evidence>
<gene>
    <name evidence="2" type="primary">NDAI0A07370</name>
    <name evidence="2" type="ordered locus">NDAI_0A07370</name>
</gene>
<dbReference type="HOGENOM" id="CLU_409412_0_0_1"/>